<keyword evidence="2" id="KW-1185">Reference proteome</keyword>
<dbReference type="OrthoDB" id="1364255at2"/>
<name>A0A3D8YAF5_9BACT</name>
<dbReference type="Proteomes" id="UP000256373">
    <property type="component" value="Unassembled WGS sequence"/>
</dbReference>
<proteinExistence type="predicted"/>
<dbReference type="InterPro" id="IPR009387">
    <property type="entry name" value="HigB-2"/>
</dbReference>
<dbReference type="RefSeq" id="WP_115831601.1">
    <property type="nucleotide sequence ID" value="NZ_QNUL01000010.1"/>
</dbReference>
<dbReference type="AlphaFoldDB" id="A0A3D8YAF5"/>
<dbReference type="EMBL" id="QNUL01000010">
    <property type="protein sequence ID" value="REA60716.1"/>
    <property type="molecule type" value="Genomic_DNA"/>
</dbReference>
<gene>
    <name evidence="1" type="ORF">DSL64_14375</name>
</gene>
<protein>
    <recommendedName>
        <fullName evidence="3">Addiction module toxin RelE</fullName>
    </recommendedName>
</protein>
<evidence type="ECO:0000313" key="2">
    <source>
        <dbReference type="Proteomes" id="UP000256373"/>
    </source>
</evidence>
<sequence>MNSKNFDIIPILPFQRQAKRLVKKFPSLKKELLGLIESLKENPTQGTPLGNNCFKIRLAIGSKKKGKSGRARIITCVFIAENELYLLSIYDKSERSNLNDRELKELLDWLHDNTED</sequence>
<evidence type="ECO:0008006" key="3">
    <source>
        <dbReference type="Google" id="ProtNLM"/>
    </source>
</evidence>
<organism evidence="1 2">
    <name type="scientific">Dyadobacter luteus</name>
    <dbReference type="NCBI Taxonomy" id="2259619"/>
    <lineage>
        <taxon>Bacteria</taxon>
        <taxon>Pseudomonadati</taxon>
        <taxon>Bacteroidota</taxon>
        <taxon>Cytophagia</taxon>
        <taxon>Cytophagales</taxon>
        <taxon>Spirosomataceae</taxon>
        <taxon>Dyadobacter</taxon>
    </lineage>
</organism>
<dbReference type="Pfam" id="PF06296">
    <property type="entry name" value="RelE"/>
    <property type="match status" value="1"/>
</dbReference>
<evidence type="ECO:0000313" key="1">
    <source>
        <dbReference type="EMBL" id="REA60716.1"/>
    </source>
</evidence>
<reference evidence="1 2" key="1">
    <citation type="submission" date="2018-07" db="EMBL/GenBank/DDBJ databases">
        <title>Dyadobacter roseus sp. nov., isolated from rose rhizosphere soil.</title>
        <authorList>
            <person name="Chen L."/>
        </authorList>
    </citation>
    <scope>NUCLEOTIDE SEQUENCE [LARGE SCALE GENOMIC DNA]</scope>
    <source>
        <strain evidence="1 2">RS19</strain>
    </source>
</reference>
<accession>A0A3D8YAF5</accession>
<comment type="caution">
    <text evidence="1">The sequence shown here is derived from an EMBL/GenBank/DDBJ whole genome shotgun (WGS) entry which is preliminary data.</text>
</comment>